<sequence length="303" mass="32205">MDSRLDWEDLHTVLAVADCGSLAGAARRLGVNHTTVLRRIGGFEQRLGLRLFDRLPGGYALTAGGEELAAAARGMAATVEALERRLAGQDLRLEGTLRVATADTLTASLLPPLLAQFRELHPGIVLEVTTANLMANLTRRDADIAIRPVLDPPETLVGRRVAGIAFAAYAAASHPAARSGTVDLATHPWVAPDDSLAGTSVARWMRRALPEAVIALRADSLVEVSRAAQAGIGLAALPCYLGDAAEGLVRIATPTVPEEAALWVLTHEDLRRTARISAFTEFMAAALARQRDLLEGRRPAVSV</sequence>
<dbReference type="SUPFAM" id="SSF53850">
    <property type="entry name" value="Periplasmic binding protein-like II"/>
    <property type="match status" value="1"/>
</dbReference>
<dbReference type="InterPro" id="IPR005119">
    <property type="entry name" value="LysR_subst-bd"/>
</dbReference>
<dbReference type="Gene3D" id="3.40.190.290">
    <property type="match status" value="1"/>
</dbReference>
<dbReference type="EMBL" id="JAEKLZ010000165">
    <property type="protein sequence ID" value="MBW8725254.1"/>
    <property type="molecule type" value="Genomic_DNA"/>
</dbReference>
<protein>
    <submittedName>
        <fullName evidence="6">LysR family transcriptional regulator</fullName>
    </submittedName>
</protein>
<dbReference type="GO" id="GO:0043565">
    <property type="term" value="F:sequence-specific DNA binding"/>
    <property type="evidence" value="ECO:0007669"/>
    <property type="project" value="TreeGrafter"/>
</dbReference>
<dbReference type="PANTHER" id="PTHR30537:SF3">
    <property type="entry name" value="TRANSCRIPTIONAL REGULATORY PROTEIN"/>
    <property type="match status" value="1"/>
</dbReference>
<evidence type="ECO:0000256" key="1">
    <source>
        <dbReference type="ARBA" id="ARBA00009437"/>
    </source>
</evidence>
<evidence type="ECO:0000256" key="3">
    <source>
        <dbReference type="ARBA" id="ARBA00023125"/>
    </source>
</evidence>
<keyword evidence="4" id="KW-0804">Transcription</keyword>
<evidence type="ECO:0000313" key="7">
    <source>
        <dbReference type="Proteomes" id="UP000700706"/>
    </source>
</evidence>
<dbReference type="InterPro" id="IPR000847">
    <property type="entry name" value="LysR_HTH_N"/>
</dbReference>
<evidence type="ECO:0000256" key="4">
    <source>
        <dbReference type="ARBA" id="ARBA00023163"/>
    </source>
</evidence>
<evidence type="ECO:0000259" key="5">
    <source>
        <dbReference type="PROSITE" id="PS50931"/>
    </source>
</evidence>
<dbReference type="SUPFAM" id="SSF46785">
    <property type="entry name" value="Winged helix' DNA-binding domain"/>
    <property type="match status" value="1"/>
</dbReference>
<feature type="domain" description="HTH lysR-type" evidence="5">
    <location>
        <begin position="5"/>
        <end position="62"/>
    </location>
</feature>
<name>A0A952FN31_9PROT</name>
<accession>A0A952FN31</accession>
<gene>
    <name evidence="6" type="ORF">JF625_08895</name>
</gene>
<dbReference type="InterPro" id="IPR036390">
    <property type="entry name" value="WH_DNA-bd_sf"/>
</dbReference>
<dbReference type="GO" id="GO:0003700">
    <property type="term" value="F:DNA-binding transcription factor activity"/>
    <property type="evidence" value="ECO:0007669"/>
    <property type="project" value="InterPro"/>
</dbReference>
<evidence type="ECO:0000313" key="6">
    <source>
        <dbReference type="EMBL" id="MBW8725254.1"/>
    </source>
</evidence>
<dbReference type="AlphaFoldDB" id="A0A952FN31"/>
<proteinExistence type="inferred from homology"/>
<dbReference type="PROSITE" id="PS50931">
    <property type="entry name" value="HTH_LYSR"/>
    <property type="match status" value="1"/>
</dbReference>
<dbReference type="InterPro" id="IPR036388">
    <property type="entry name" value="WH-like_DNA-bd_sf"/>
</dbReference>
<dbReference type="PANTHER" id="PTHR30537">
    <property type="entry name" value="HTH-TYPE TRANSCRIPTIONAL REGULATOR"/>
    <property type="match status" value="1"/>
</dbReference>
<dbReference type="Pfam" id="PF00126">
    <property type="entry name" value="HTH_1"/>
    <property type="match status" value="1"/>
</dbReference>
<comment type="similarity">
    <text evidence="1">Belongs to the LysR transcriptional regulatory family.</text>
</comment>
<comment type="caution">
    <text evidence="6">The sequence shown here is derived from an EMBL/GenBank/DDBJ whole genome shotgun (WGS) entry which is preliminary data.</text>
</comment>
<dbReference type="Gene3D" id="1.10.10.10">
    <property type="entry name" value="Winged helix-like DNA-binding domain superfamily/Winged helix DNA-binding domain"/>
    <property type="match status" value="1"/>
</dbReference>
<organism evidence="6 7">
    <name type="scientific">Inquilinus limosus</name>
    <dbReference type="NCBI Taxonomy" id="171674"/>
    <lineage>
        <taxon>Bacteria</taxon>
        <taxon>Pseudomonadati</taxon>
        <taxon>Pseudomonadota</taxon>
        <taxon>Alphaproteobacteria</taxon>
        <taxon>Rhodospirillales</taxon>
        <taxon>Rhodospirillaceae</taxon>
        <taxon>Inquilinus</taxon>
    </lineage>
</organism>
<dbReference type="InterPro" id="IPR058163">
    <property type="entry name" value="LysR-type_TF_proteobact-type"/>
</dbReference>
<keyword evidence="2" id="KW-0805">Transcription regulation</keyword>
<keyword evidence="3" id="KW-0238">DNA-binding</keyword>
<evidence type="ECO:0000256" key="2">
    <source>
        <dbReference type="ARBA" id="ARBA00023015"/>
    </source>
</evidence>
<reference evidence="6" key="1">
    <citation type="submission" date="2020-06" db="EMBL/GenBank/DDBJ databases">
        <title>Stable isotope informed genome-resolved metagenomics uncovers potential trophic interactions in rhizosphere soil.</title>
        <authorList>
            <person name="Starr E.P."/>
            <person name="Shi S."/>
            <person name="Blazewicz S.J."/>
            <person name="Koch B.J."/>
            <person name="Probst A.J."/>
            <person name="Hungate B.A."/>
            <person name="Pett-Ridge J."/>
            <person name="Firestone M.K."/>
            <person name="Banfield J.F."/>
        </authorList>
    </citation>
    <scope>NUCLEOTIDE SEQUENCE</scope>
    <source>
        <strain evidence="6">YM_69_17</strain>
    </source>
</reference>
<dbReference type="Pfam" id="PF03466">
    <property type="entry name" value="LysR_substrate"/>
    <property type="match status" value="1"/>
</dbReference>
<dbReference type="Proteomes" id="UP000700706">
    <property type="component" value="Unassembled WGS sequence"/>
</dbReference>
<dbReference type="GO" id="GO:0006351">
    <property type="term" value="P:DNA-templated transcription"/>
    <property type="evidence" value="ECO:0007669"/>
    <property type="project" value="TreeGrafter"/>
</dbReference>